<dbReference type="InterPro" id="IPR050860">
    <property type="entry name" value="FeoB_GTPase"/>
</dbReference>
<dbReference type="InterPro" id="IPR030389">
    <property type="entry name" value="G_FEOB_dom"/>
</dbReference>
<feature type="binding site" evidence="15">
    <location>
        <position position="26"/>
    </location>
    <ligand>
        <name>Mg(2+)</name>
        <dbReference type="ChEBI" id="CHEBI:18420"/>
        <label>2</label>
    </ligand>
</feature>
<reference evidence="18 19" key="1">
    <citation type="submission" date="2017-06" db="EMBL/GenBank/DDBJ databases">
        <authorList>
            <person name="Kim H.J."/>
            <person name="Triplett B.A."/>
        </authorList>
    </citation>
    <scope>NUCLEOTIDE SEQUENCE [LARGE SCALE GENOMIC DNA]</scope>
    <source>
        <strain evidence="18 19">DSM 13116</strain>
    </source>
</reference>
<dbReference type="GO" id="GO:0005886">
    <property type="term" value="C:plasma membrane"/>
    <property type="evidence" value="ECO:0007669"/>
    <property type="project" value="UniProtKB-SubCell"/>
</dbReference>
<protein>
    <recommendedName>
        <fullName evidence="13 16">Ferrous iron transport protein B</fullName>
    </recommendedName>
</protein>
<comment type="subcellular location">
    <subcellularLocation>
        <location evidence="1 16">Cell inner membrane</location>
        <topology evidence="1 16">Multi-pass membrane protein</topology>
    </subcellularLocation>
</comment>
<feature type="transmembrane region" description="Helical" evidence="16">
    <location>
        <begin position="357"/>
        <end position="377"/>
    </location>
</feature>
<dbReference type="GO" id="GO:0015093">
    <property type="term" value="F:ferrous iron transmembrane transporter activity"/>
    <property type="evidence" value="ECO:0007669"/>
    <property type="project" value="UniProtKB-UniRule"/>
</dbReference>
<dbReference type="InterPro" id="IPR005225">
    <property type="entry name" value="Small_GTP-bd"/>
</dbReference>
<keyword evidence="10" id="KW-0406">Ion transport</keyword>
<evidence type="ECO:0000256" key="11">
    <source>
        <dbReference type="ARBA" id="ARBA00023134"/>
    </source>
</evidence>
<feature type="binding site" evidence="14">
    <location>
        <begin position="36"/>
        <end position="40"/>
    </location>
    <ligand>
        <name>GTP</name>
        <dbReference type="ChEBI" id="CHEBI:37565"/>
        <label>1</label>
    </ligand>
</feature>
<dbReference type="GO" id="GO:0046872">
    <property type="term" value="F:metal ion binding"/>
    <property type="evidence" value="ECO:0007669"/>
    <property type="project" value="UniProtKB-KW"/>
</dbReference>
<dbReference type="InterPro" id="IPR041069">
    <property type="entry name" value="FeoB_Cyto"/>
</dbReference>
<dbReference type="Pfam" id="PF07664">
    <property type="entry name" value="FeoB_C"/>
    <property type="match status" value="1"/>
</dbReference>
<evidence type="ECO:0000256" key="4">
    <source>
        <dbReference type="ARBA" id="ARBA00022496"/>
    </source>
</evidence>
<feature type="transmembrane region" description="Helical" evidence="16">
    <location>
        <begin position="435"/>
        <end position="461"/>
    </location>
</feature>
<feature type="binding site" evidence="14">
    <location>
        <begin position="11"/>
        <end position="18"/>
    </location>
    <ligand>
        <name>GTP</name>
        <dbReference type="ChEBI" id="CHEBI:37565"/>
        <label>1</label>
    </ligand>
</feature>
<keyword evidence="4 16" id="KW-0410">Iron transport</keyword>
<evidence type="ECO:0000256" key="15">
    <source>
        <dbReference type="PIRSR" id="PIRSR603373-2"/>
    </source>
</evidence>
<dbReference type="PROSITE" id="PS51711">
    <property type="entry name" value="G_FEOB"/>
    <property type="match status" value="1"/>
</dbReference>
<comment type="function">
    <text evidence="16">Probable transporter of a GTP-driven Fe(2+) uptake system.</text>
</comment>
<dbReference type="InterPro" id="IPR006073">
    <property type="entry name" value="GTP-bd"/>
</dbReference>
<feature type="binding site" evidence="15">
    <location>
        <position position="25"/>
    </location>
    <ligand>
        <name>Mg(2+)</name>
        <dbReference type="ChEBI" id="CHEBI:18420"/>
        <label>2</label>
    </ligand>
</feature>
<organism evidence="18 19">
    <name type="scientific">Humidesulfovibrio mexicanus</name>
    <dbReference type="NCBI Taxonomy" id="147047"/>
    <lineage>
        <taxon>Bacteria</taxon>
        <taxon>Pseudomonadati</taxon>
        <taxon>Thermodesulfobacteriota</taxon>
        <taxon>Desulfovibrionia</taxon>
        <taxon>Desulfovibrionales</taxon>
        <taxon>Desulfovibrionaceae</taxon>
        <taxon>Humidesulfovibrio</taxon>
    </lineage>
</organism>
<evidence type="ECO:0000256" key="1">
    <source>
        <dbReference type="ARBA" id="ARBA00004429"/>
    </source>
</evidence>
<keyword evidence="6 16" id="KW-0812">Transmembrane</keyword>
<feature type="binding site" evidence="15">
    <location>
        <position position="22"/>
    </location>
    <ligand>
        <name>Mg(2+)</name>
        <dbReference type="ChEBI" id="CHEBI:18420"/>
        <label>1</label>
    </ligand>
</feature>
<dbReference type="InterPro" id="IPR003373">
    <property type="entry name" value="Fe2_transport_prot-B"/>
</dbReference>
<keyword evidence="3" id="KW-1003">Cell membrane</keyword>
<keyword evidence="7 14" id="KW-0547">Nucleotide-binding</keyword>
<feature type="transmembrane region" description="Helical" evidence="16">
    <location>
        <begin position="467"/>
        <end position="487"/>
    </location>
</feature>
<sequence>MSTTITIGLAGNPNCGKTTMFNAITGAHQHVGNWPGVTVEKKSGVIRQGETVLDIVDLPGTYSLTAYSEEEKAARNFLTDDKPDAVISVLNADALERNLYLTVQIMELGVPVVLALNMMDEVRKGGKDIDVGLLSTLLNCPAVETVAREGKGKHQLLDEAVRIAKGANGKAEPLRISYGMDLDPVLDEMEAIIEKAGLLAAKGPARWVGIKYLEADSSVIRQGREQDASTSARLESLVDKVAQHLKKTLKATPDGIIADYRYGFIAGITKQVVRYPEDRAKRIRLSDRMDKLLTHQLAGPVIMGVIIYLLYTVTFVLGEYPMGWLEDGFGWLSDTVTGAMADGLLRSLIVDGAIGGVGGVLGFVPLIMIMFFLLSALEDSGYVARMAYMLDRVFRVFGLHGISVLPFIISGGIAGGCAVPGVMAARTLKSPKEKLATLLVAPFMTCGAKVPVFLMLAAAFFPGEEAAIMSAVTFSAWAAALLVARLLRSTIVKGESTPFVMELPPYRMPTLRGLCIHTWERSWAYIRKAGTVILAISVILWAAMTFPALPEDQAAPFDERIAAIEAQAEAAKAAAPEAAAPEAAAPAAAASTTEVAEGEEPADPFAEAVAAVEAEKSEAELRNSLAGRAGVALEGISEAAGFNWRVNIALIGGFAAKEVVVSTLGTAYALGEVDAEDAAPLSEKIAADDSFSKAAAMALMAFVILYAPCFVTVVAMAKEVGWKWAGFSMVFNTVLAYAVAVVIYQAARLVA</sequence>
<proteinExistence type="inferred from homology"/>
<dbReference type="OrthoDB" id="9809127at2"/>
<dbReference type="SUPFAM" id="SSF52540">
    <property type="entry name" value="P-loop containing nucleoside triphosphate hydrolases"/>
    <property type="match status" value="1"/>
</dbReference>
<keyword evidence="15" id="KW-0460">Magnesium</keyword>
<dbReference type="PRINTS" id="PR00326">
    <property type="entry name" value="GTP1OBG"/>
</dbReference>
<feature type="transmembrane region" description="Helical" evidence="16">
    <location>
        <begin position="397"/>
        <end position="423"/>
    </location>
</feature>
<dbReference type="Gene3D" id="1.10.287.1770">
    <property type="match status" value="1"/>
</dbReference>
<keyword evidence="12 16" id="KW-0472">Membrane</keyword>
<dbReference type="PANTHER" id="PTHR43185:SF1">
    <property type="entry name" value="FE(2+) TRANSPORTER FEOB"/>
    <property type="match status" value="1"/>
</dbReference>
<evidence type="ECO:0000256" key="9">
    <source>
        <dbReference type="ARBA" id="ARBA00023004"/>
    </source>
</evidence>
<dbReference type="Pfam" id="PF02421">
    <property type="entry name" value="FeoB_N"/>
    <property type="match status" value="1"/>
</dbReference>
<evidence type="ECO:0000256" key="16">
    <source>
        <dbReference type="RuleBase" id="RU362098"/>
    </source>
</evidence>
<dbReference type="Pfam" id="PF17910">
    <property type="entry name" value="FeoB_Cyto"/>
    <property type="match status" value="1"/>
</dbReference>
<keyword evidence="2 16" id="KW-0813">Transport</keyword>
<feature type="binding site" evidence="14">
    <location>
        <begin position="57"/>
        <end position="60"/>
    </location>
    <ligand>
        <name>GTP</name>
        <dbReference type="ChEBI" id="CHEBI:37565"/>
        <label>1</label>
    </ligand>
</feature>
<feature type="binding site" evidence="15">
    <location>
        <position position="23"/>
    </location>
    <ligand>
        <name>Mg(2+)</name>
        <dbReference type="ChEBI" id="CHEBI:18420"/>
        <label>2</label>
    </ligand>
</feature>
<dbReference type="RefSeq" id="WP_089275450.1">
    <property type="nucleotide sequence ID" value="NZ_FZOC01000009.1"/>
</dbReference>
<feature type="binding site" evidence="14">
    <location>
        <begin position="117"/>
        <end position="120"/>
    </location>
    <ligand>
        <name>GTP</name>
        <dbReference type="ChEBI" id="CHEBI:37565"/>
        <label>1</label>
    </ligand>
</feature>
<dbReference type="InterPro" id="IPR011642">
    <property type="entry name" value="Gate_dom"/>
</dbReference>
<feature type="domain" description="FeoB-type G" evidence="17">
    <location>
        <begin position="4"/>
        <end position="166"/>
    </location>
</feature>
<evidence type="ECO:0000256" key="6">
    <source>
        <dbReference type="ARBA" id="ARBA00022692"/>
    </source>
</evidence>
<accession>A0A239CTB7</accession>
<feature type="transmembrane region" description="Helical" evidence="16">
    <location>
        <begin position="297"/>
        <end position="317"/>
    </location>
</feature>
<dbReference type="NCBIfam" id="TIGR00231">
    <property type="entry name" value="small_GTP"/>
    <property type="match status" value="1"/>
</dbReference>
<dbReference type="InterPro" id="IPR027417">
    <property type="entry name" value="P-loop_NTPase"/>
</dbReference>
<evidence type="ECO:0000256" key="8">
    <source>
        <dbReference type="ARBA" id="ARBA00022989"/>
    </source>
</evidence>
<evidence type="ECO:0000256" key="14">
    <source>
        <dbReference type="PIRSR" id="PIRSR603373-1"/>
    </source>
</evidence>
<dbReference type="CDD" id="cd01879">
    <property type="entry name" value="FeoB"/>
    <property type="match status" value="1"/>
</dbReference>
<evidence type="ECO:0000256" key="12">
    <source>
        <dbReference type="ARBA" id="ARBA00023136"/>
    </source>
</evidence>
<evidence type="ECO:0000256" key="2">
    <source>
        <dbReference type="ARBA" id="ARBA00022448"/>
    </source>
</evidence>
<evidence type="ECO:0000256" key="5">
    <source>
        <dbReference type="ARBA" id="ARBA00022519"/>
    </source>
</evidence>
<feature type="transmembrane region" description="Helical" evidence="16">
    <location>
        <begin position="694"/>
        <end position="717"/>
    </location>
</feature>
<feature type="transmembrane region" description="Helical" evidence="16">
    <location>
        <begin position="529"/>
        <end position="549"/>
    </location>
</feature>
<dbReference type="FunFam" id="3.40.50.300:FF:000426">
    <property type="entry name" value="Ferrous iron transport protein B"/>
    <property type="match status" value="1"/>
</dbReference>
<dbReference type="InterPro" id="IPR011640">
    <property type="entry name" value="Fe2_transport_prot_B_C"/>
</dbReference>
<keyword evidence="5" id="KW-0997">Cell inner membrane</keyword>
<evidence type="ECO:0000313" key="19">
    <source>
        <dbReference type="Proteomes" id="UP000198324"/>
    </source>
</evidence>
<dbReference type="Gene3D" id="3.40.50.300">
    <property type="entry name" value="P-loop containing nucleotide triphosphate hydrolases"/>
    <property type="match status" value="1"/>
</dbReference>
<gene>
    <name evidence="18" type="ORF">SAMN04488503_3266</name>
</gene>
<dbReference type="NCBIfam" id="TIGR00437">
    <property type="entry name" value="feoB"/>
    <property type="match status" value="1"/>
</dbReference>
<evidence type="ECO:0000259" key="17">
    <source>
        <dbReference type="PROSITE" id="PS51711"/>
    </source>
</evidence>
<keyword evidence="15" id="KW-0479">Metal-binding</keyword>
<dbReference type="AlphaFoldDB" id="A0A239CTB7"/>
<evidence type="ECO:0000256" key="10">
    <source>
        <dbReference type="ARBA" id="ARBA00023065"/>
    </source>
</evidence>
<name>A0A239CTB7_9BACT</name>
<evidence type="ECO:0000256" key="13">
    <source>
        <dbReference type="NCBIfam" id="TIGR00437"/>
    </source>
</evidence>
<dbReference type="Pfam" id="PF07670">
    <property type="entry name" value="Gate"/>
    <property type="match status" value="2"/>
</dbReference>
<evidence type="ECO:0000256" key="7">
    <source>
        <dbReference type="ARBA" id="ARBA00022741"/>
    </source>
</evidence>
<evidence type="ECO:0000313" key="18">
    <source>
        <dbReference type="EMBL" id="SNS23179.1"/>
    </source>
</evidence>
<comment type="similarity">
    <text evidence="16">Belongs to the TRAFAC class TrmE-Era-EngA-EngB-Septin-like GTPase superfamily. FeoB GTPase (TC 9.A.8) family.</text>
</comment>
<evidence type="ECO:0000256" key="3">
    <source>
        <dbReference type="ARBA" id="ARBA00022475"/>
    </source>
</evidence>
<dbReference type="Proteomes" id="UP000198324">
    <property type="component" value="Unassembled WGS sequence"/>
</dbReference>
<dbReference type="EMBL" id="FZOC01000009">
    <property type="protein sequence ID" value="SNS23179.1"/>
    <property type="molecule type" value="Genomic_DNA"/>
</dbReference>
<keyword evidence="11 14" id="KW-0342">GTP-binding</keyword>
<feature type="transmembrane region" description="Helical" evidence="16">
    <location>
        <begin position="724"/>
        <end position="747"/>
    </location>
</feature>
<dbReference type="PANTHER" id="PTHR43185">
    <property type="entry name" value="FERROUS IRON TRANSPORT PROTEIN B"/>
    <property type="match status" value="1"/>
</dbReference>
<keyword evidence="9 16" id="KW-0408">Iron</keyword>
<dbReference type="GO" id="GO:0005525">
    <property type="term" value="F:GTP binding"/>
    <property type="evidence" value="ECO:0007669"/>
    <property type="project" value="UniProtKB-KW"/>
</dbReference>
<keyword evidence="19" id="KW-1185">Reference proteome</keyword>
<keyword evidence="8 16" id="KW-1133">Transmembrane helix</keyword>